<name>A0A1H9AR78_9PROT</name>
<evidence type="ECO:0000313" key="1">
    <source>
        <dbReference type="EMBL" id="SDT84372.1"/>
    </source>
</evidence>
<keyword evidence="4" id="KW-1185">Reference proteome</keyword>
<protein>
    <submittedName>
        <fullName evidence="2">Uncharacterized protein</fullName>
    </submittedName>
</protein>
<organism evidence="2 3">
    <name type="scientific">Nitrosomonas ureae</name>
    <dbReference type="NCBI Taxonomy" id="44577"/>
    <lineage>
        <taxon>Bacteria</taxon>
        <taxon>Pseudomonadati</taxon>
        <taxon>Pseudomonadota</taxon>
        <taxon>Betaproteobacteria</taxon>
        <taxon>Nitrosomonadales</taxon>
        <taxon>Nitrosomonadaceae</taxon>
        <taxon>Nitrosomonas</taxon>
    </lineage>
</organism>
<reference evidence="4" key="2">
    <citation type="submission" date="2016-10" db="EMBL/GenBank/DDBJ databases">
        <authorList>
            <person name="Varghese N."/>
            <person name="Submissions S."/>
        </authorList>
    </citation>
    <scope>NUCLEOTIDE SEQUENCE [LARGE SCALE GENOMIC DNA]</scope>
    <source>
        <strain evidence="4">Nm10</strain>
    </source>
</reference>
<dbReference type="Proteomes" id="UP000181998">
    <property type="component" value="Unassembled WGS sequence"/>
</dbReference>
<evidence type="ECO:0000313" key="4">
    <source>
        <dbReference type="Proteomes" id="UP000182882"/>
    </source>
</evidence>
<dbReference type="EMBL" id="FOFX01000004">
    <property type="protein sequence ID" value="SEP78428.1"/>
    <property type="molecule type" value="Genomic_DNA"/>
</dbReference>
<proteinExistence type="predicted"/>
<reference evidence="2 3" key="1">
    <citation type="submission" date="2016-10" db="EMBL/GenBank/DDBJ databases">
        <authorList>
            <person name="de Groot N.N."/>
        </authorList>
    </citation>
    <scope>NUCLEOTIDE SEQUENCE [LARGE SCALE GENOMIC DNA]</scope>
    <source>
        <strain evidence="1">Nm10</strain>
        <strain evidence="2 3">Nm9</strain>
    </source>
</reference>
<evidence type="ECO:0000313" key="3">
    <source>
        <dbReference type="Proteomes" id="UP000181998"/>
    </source>
</evidence>
<dbReference type="Proteomes" id="UP000182882">
    <property type="component" value="Unassembled WGS sequence"/>
</dbReference>
<dbReference type="EMBL" id="FNLN01000001">
    <property type="protein sequence ID" value="SDT84372.1"/>
    <property type="molecule type" value="Genomic_DNA"/>
</dbReference>
<dbReference type="AlphaFoldDB" id="A0A1H9AR78"/>
<evidence type="ECO:0000313" key="2">
    <source>
        <dbReference type="EMBL" id="SEP78428.1"/>
    </source>
</evidence>
<sequence>MESTNHRRLKSTVVPVRTLMTAWVALGQANTHILF</sequence>
<accession>A0A1H9AR78</accession>
<gene>
    <name evidence="1" type="ORF">SAMN05216406_101239</name>
    <name evidence="2" type="ORF">SAMN05421510_100477</name>
</gene>